<accession>A0AAN9MV58</accession>
<dbReference type="AlphaFoldDB" id="A0AAN9MV58"/>
<dbReference type="PANTHER" id="PTHR30519">
    <property type="entry name" value="5-METHYLTETRAHYDROPTEROYLTRIGLUTAMATE--HOMOCYSTEINE METHYLTRANSFERASE"/>
    <property type="match status" value="1"/>
</dbReference>
<dbReference type="EMBL" id="JAYMYQ010000001">
    <property type="protein sequence ID" value="KAK7361272.1"/>
    <property type="molecule type" value="Genomic_DNA"/>
</dbReference>
<dbReference type="InterPro" id="IPR038071">
    <property type="entry name" value="UROD/MetE-like_sf"/>
</dbReference>
<evidence type="ECO:0000313" key="2">
    <source>
        <dbReference type="Proteomes" id="UP001367508"/>
    </source>
</evidence>
<dbReference type="SUPFAM" id="SSF51726">
    <property type="entry name" value="UROD/MetE-like"/>
    <property type="match status" value="1"/>
</dbReference>
<gene>
    <name evidence="1" type="ORF">VNO77_03321</name>
</gene>
<dbReference type="Proteomes" id="UP001367508">
    <property type="component" value="Unassembled WGS sequence"/>
</dbReference>
<sequence>MVPISYNSARCSSALARMPCNISGPFALKPVYDRNQGYSASTQVTITVVSGSDTLGLDLVQEAKPLGLTKKGSSSGKHLFIRAVNGRSVRTNNVAYPLDALRSFGDVVGMHKLVVPTSCSFVLLTVNLVKETKLDKEL</sequence>
<reference evidence="1 2" key="1">
    <citation type="submission" date="2024-01" db="EMBL/GenBank/DDBJ databases">
        <title>The genomes of 5 underutilized Papilionoideae crops provide insights into root nodulation and disease resistanc.</title>
        <authorList>
            <person name="Jiang F."/>
        </authorList>
    </citation>
    <scope>NUCLEOTIDE SEQUENCE [LARGE SCALE GENOMIC DNA]</scope>
    <source>
        <strain evidence="1">LVBAO_FW01</strain>
        <tissue evidence="1">Leaves</tissue>
    </source>
</reference>
<evidence type="ECO:0000313" key="1">
    <source>
        <dbReference type="EMBL" id="KAK7361272.1"/>
    </source>
</evidence>
<name>A0AAN9MV58_CANGL</name>
<keyword evidence="2" id="KW-1185">Reference proteome</keyword>
<dbReference type="Gene3D" id="3.20.20.210">
    <property type="match status" value="1"/>
</dbReference>
<comment type="caution">
    <text evidence="1">The sequence shown here is derived from an EMBL/GenBank/DDBJ whole genome shotgun (WGS) entry which is preliminary data.</text>
</comment>
<proteinExistence type="predicted"/>
<organism evidence="1 2">
    <name type="scientific">Canavalia gladiata</name>
    <name type="common">Sword bean</name>
    <name type="synonym">Dolichos gladiatus</name>
    <dbReference type="NCBI Taxonomy" id="3824"/>
    <lineage>
        <taxon>Eukaryota</taxon>
        <taxon>Viridiplantae</taxon>
        <taxon>Streptophyta</taxon>
        <taxon>Embryophyta</taxon>
        <taxon>Tracheophyta</taxon>
        <taxon>Spermatophyta</taxon>
        <taxon>Magnoliopsida</taxon>
        <taxon>eudicotyledons</taxon>
        <taxon>Gunneridae</taxon>
        <taxon>Pentapetalae</taxon>
        <taxon>rosids</taxon>
        <taxon>fabids</taxon>
        <taxon>Fabales</taxon>
        <taxon>Fabaceae</taxon>
        <taxon>Papilionoideae</taxon>
        <taxon>50 kb inversion clade</taxon>
        <taxon>NPAAA clade</taxon>
        <taxon>indigoferoid/millettioid clade</taxon>
        <taxon>Phaseoleae</taxon>
        <taxon>Canavalia</taxon>
    </lineage>
</organism>
<protein>
    <submittedName>
        <fullName evidence="1">Uncharacterized protein</fullName>
    </submittedName>
</protein>